<dbReference type="AlphaFoldDB" id="A0A0C2SJF2"/>
<gene>
    <name evidence="2" type="ORF">M378DRAFT_28827</name>
</gene>
<accession>A0A0C2SJF2</accession>
<feature type="region of interest" description="Disordered" evidence="1">
    <location>
        <begin position="214"/>
        <end position="296"/>
    </location>
</feature>
<dbReference type="InParanoid" id="A0A0C2SJF2"/>
<feature type="region of interest" description="Disordered" evidence="1">
    <location>
        <begin position="85"/>
        <end position="140"/>
    </location>
</feature>
<dbReference type="EMBL" id="KN819017">
    <property type="protein sequence ID" value="KIL54024.1"/>
    <property type="molecule type" value="Genomic_DNA"/>
</dbReference>
<evidence type="ECO:0000256" key="1">
    <source>
        <dbReference type="SAM" id="MobiDB-lite"/>
    </source>
</evidence>
<protein>
    <recommendedName>
        <fullName evidence="4">HNH nuclease domain-containing protein</fullName>
    </recommendedName>
</protein>
<name>A0A0C2SJF2_AMAMK</name>
<dbReference type="OrthoDB" id="3133596at2759"/>
<keyword evidence="3" id="KW-1185">Reference proteome</keyword>
<dbReference type="HOGENOM" id="CLU_647173_0_0_1"/>
<feature type="compositionally biased region" description="Basic and acidic residues" evidence="1">
    <location>
        <begin position="253"/>
        <end position="264"/>
    </location>
</feature>
<feature type="compositionally biased region" description="Acidic residues" evidence="1">
    <location>
        <begin position="127"/>
        <end position="140"/>
    </location>
</feature>
<evidence type="ECO:0000313" key="2">
    <source>
        <dbReference type="EMBL" id="KIL54024.1"/>
    </source>
</evidence>
<feature type="compositionally biased region" description="Acidic residues" evidence="1">
    <location>
        <begin position="85"/>
        <end position="115"/>
    </location>
</feature>
<feature type="compositionally biased region" description="Basic and acidic residues" evidence="1">
    <location>
        <begin position="116"/>
        <end position="126"/>
    </location>
</feature>
<reference evidence="2 3" key="1">
    <citation type="submission" date="2014-04" db="EMBL/GenBank/DDBJ databases">
        <title>Evolutionary Origins and Diversification of the Mycorrhizal Mutualists.</title>
        <authorList>
            <consortium name="DOE Joint Genome Institute"/>
            <consortium name="Mycorrhizal Genomics Consortium"/>
            <person name="Kohler A."/>
            <person name="Kuo A."/>
            <person name="Nagy L.G."/>
            <person name="Floudas D."/>
            <person name="Copeland A."/>
            <person name="Barry K.W."/>
            <person name="Cichocki N."/>
            <person name="Veneault-Fourrey C."/>
            <person name="LaButti K."/>
            <person name="Lindquist E.A."/>
            <person name="Lipzen A."/>
            <person name="Lundell T."/>
            <person name="Morin E."/>
            <person name="Murat C."/>
            <person name="Riley R."/>
            <person name="Ohm R."/>
            <person name="Sun H."/>
            <person name="Tunlid A."/>
            <person name="Henrissat B."/>
            <person name="Grigoriev I.V."/>
            <person name="Hibbett D.S."/>
            <person name="Martin F."/>
        </authorList>
    </citation>
    <scope>NUCLEOTIDE SEQUENCE [LARGE SCALE GENOMIC DNA]</scope>
    <source>
        <strain evidence="2 3">Koide BX008</strain>
    </source>
</reference>
<sequence>MWQVSNLNLDSTRNLVTLRADWNLSYDHGDWAFVPAKDILRKILKYKATSFDKPYPGFDPDELHDYVFVPLPSLRRHYILRQMTEFDEDEDESEGEGEDEDDESEDEDERDNEGEDRERGGWRAESGDEQEEGEGDDEQDMVDIEDGNATIHITPFLGFPILKHHAHPFLVIYNALPRLRKQPLQLRQEHHELLDLMTRIEAIWISRLSKTLSSSKLAKRRRPSNDDDDKAQDDQPKRKTRGAAKRGNSELPGADRLKIRETRGRVNVGKVKGKAGGTTPAQPQESQYLPPSPTSETVKALHTRDFLYDDMSEVAAWAAAVATAGPPEDADAEVIWSDEEPVRKPIKNWDRWQVPYKQPKQRARFCSSDWPMYLISFPLWMPPYKK</sequence>
<evidence type="ECO:0000313" key="3">
    <source>
        <dbReference type="Proteomes" id="UP000054549"/>
    </source>
</evidence>
<evidence type="ECO:0008006" key="4">
    <source>
        <dbReference type="Google" id="ProtNLM"/>
    </source>
</evidence>
<organism evidence="2 3">
    <name type="scientific">Amanita muscaria (strain Koide BX008)</name>
    <dbReference type="NCBI Taxonomy" id="946122"/>
    <lineage>
        <taxon>Eukaryota</taxon>
        <taxon>Fungi</taxon>
        <taxon>Dikarya</taxon>
        <taxon>Basidiomycota</taxon>
        <taxon>Agaricomycotina</taxon>
        <taxon>Agaricomycetes</taxon>
        <taxon>Agaricomycetidae</taxon>
        <taxon>Agaricales</taxon>
        <taxon>Pluteineae</taxon>
        <taxon>Amanitaceae</taxon>
        <taxon>Amanita</taxon>
    </lineage>
</organism>
<dbReference type="Proteomes" id="UP000054549">
    <property type="component" value="Unassembled WGS sequence"/>
</dbReference>
<proteinExistence type="predicted"/>
<feature type="compositionally biased region" description="Polar residues" evidence="1">
    <location>
        <begin position="280"/>
        <end position="296"/>
    </location>
</feature>